<name>A0AAD3S2U0_NEPGR</name>
<reference evidence="2" key="1">
    <citation type="submission" date="2023-05" db="EMBL/GenBank/DDBJ databases">
        <title>Nepenthes gracilis genome sequencing.</title>
        <authorList>
            <person name="Fukushima K."/>
        </authorList>
    </citation>
    <scope>NUCLEOTIDE SEQUENCE</scope>
    <source>
        <strain evidence="2">SING2019-196</strain>
    </source>
</reference>
<proteinExistence type="predicted"/>
<feature type="compositionally biased region" description="Polar residues" evidence="1">
    <location>
        <begin position="1"/>
        <end position="30"/>
    </location>
</feature>
<feature type="compositionally biased region" description="Polar residues" evidence="1">
    <location>
        <begin position="38"/>
        <end position="55"/>
    </location>
</feature>
<evidence type="ECO:0000256" key="1">
    <source>
        <dbReference type="SAM" id="MobiDB-lite"/>
    </source>
</evidence>
<organism evidence="2 3">
    <name type="scientific">Nepenthes gracilis</name>
    <name type="common">Slender pitcher plant</name>
    <dbReference type="NCBI Taxonomy" id="150966"/>
    <lineage>
        <taxon>Eukaryota</taxon>
        <taxon>Viridiplantae</taxon>
        <taxon>Streptophyta</taxon>
        <taxon>Embryophyta</taxon>
        <taxon>Tracheophyta</taxon>
        <taxon>Spermatophyta</taxon>
        <taxon>Magnoliopsida</taxon>
        <taxon>eudicotyledons</taxon>
        <taxon>Gunneridae</taxon>
        <taxon>Pentapetalae</taxon>
        <taxon>Caryophyllales</taxon>
        <taxon>Nepenthaceae</taxon>
        <taxon>Nepenthes</taxon>
    </lineage>
</organism>
<protein>
    <submittedName>
        <fullName evidence="2">Uncharacterized protein</fullName>
    </submittedName>
</protein>
<gene>
    <name evidence="2" type="ORF">Nepgr_005254</name>
</gene>
<feature type="region of interest" description="Disordered" evidence="1">
    <location>
        <begin position="1"/>
        <end position="55"/>
    </location>
</feature>
<sequence>MLHQPNIQQKASAHLPKNNSPAATDRNPYSPTKEEASKTQTNTARWQESPNASATGRQYCISKEICISRSKRQLLNQDAANIQPMSIIT</sequence>
<comment type="caution">
    <text evidence="2">The sequence shown here is derived from an EMBL/GenBank/DDBJ whole genome shotgun (WGS) entry which is preliminary data.</text>
</comment>
<dbReference type="EMBL" id="BSYO01000004">
    <property type="protein sequence ID" value="GMH03415.1"/>
    <property type="molecule type" value="Genomic_DNA"/>
</dbReference>
<accession>A0AAD3S2U0</accession>
<evidence type="ECO:0000313" key="2">
    <source>
        <dbReference type="EMBL" id="GMH03415.1"/>
    </source>
</evidence>
<keyword evidence="3" id="KW-1185">Reference proteome</keyword>
<evidence type="ECO:0000313" key="3">
    <source>
        <dbReference type="Proteomes" id="UP001279734"/>
    </source>
</evidence>
<dbReference type="AlphaFoldDB" id="A0AAD3S2U0"/>
<dbReference type="Proteomes" id="UP001279734">
    <property type="component" value="Unassembled WGS sequence"/>
</dbReference>